<sequence length="255" mass="28015">MGKIIAIVNQKGGVGKTTTALNLGAYLAYLGKQVLLVDIDPQANATSGLGIDHKGLEQGVYEAIIGQKPIYEIIKYTIQDGYKIAPATISLAGAGIELVSLDDREFKLAKILDTVKDEYDYIIIDGPPSLGLLTINSLVAADEILIPIQSEYFALEGLGQLLDTISLVQSNLKPELGIMGAVITMFDRRNRLSSSVMNELYQYFPNKVFRTVIPRSVKLAEAPSYGRSILYYDPKSKGGRAYEKLARELIDLERR</sequence>
<dbReference type="InterPro" id="IPR050678">
    <property type="entry name" value="DNA_Partitioning_ATPase"/>
</dbReference>
<dbReference type="SUPFAM" id="SSF52540">
    <property type="entry name" value="P-loop containing nucleoside triphosphate hydrolases"/>
    <property type="match status" value="1"/>
</dbReference>
<protein>
    <submittedName>
        <fullName evidence="2">Chromosome partitioning protein ParA</fullName>
    </submittedName>
</protein>
<dbReference type="PANTHER" id="PTHR13696">
    <property type="entry name" value="P-LOOP CONTAINING NUCLEOSIDE TRIPHOSPHATE HYDROLASE"/>
    <property type="match status" value="1"/>
</dbReference>
<name>A0A2M8AD63_9BACT</name>
<dbReference type="CDD" id="cd02042">
    <property type="entry name" value="ParAB_family"/>
    <property type="match status" value="1"/>
</dbReference>
<reference evidence="3" key="1">
    <citation type="submission" date="2017-09" db="EMBL/GenBank/DDBJ databases">
        <title>Depth-based differentiation of microbial function through sediment-hosted aquifers and enrichment of novel symbionts in the deep terrestrial subsurface.</title>
        <authorList>
            <person name="Probst A.J."/>
            <person name="Ladd B."/>
            <person name="Jarett J.K."/>
            <person name="Geller-Mcgrath D.E."/>
            <person name="Sieber C.M.K."/>
            <person name="Emerson J.B."/>
            <person name="Anantharaman K."/>
            <person name="Thomas B.C."/>
            <person name="Malmstrom R."/>
            <person name="Stieglmeier M."/>
            <person name="Klingl A."/>
            <person name="Woyke T."/>
            <person name="Ryan C.M."/>
            <person name="Banfield J.F."/>
        </authorList>
    </citation>
    <scope>NUCLEOTIDE SEQUENCE [LARGE SCALE GENOMIC DNA]</scope>
</reference>
<comment type="caution">
    <text evidence="2">The sequence shown here is derived from an EMBL/GenBank/DDBJ whole genome shotgun (WGS) entry which is preliminary data.</text>
</comment>
<dbReference type="EMBL" id="PFUO01000169">
    <property type="protein sequence ID" value="PJB15467.1"/>
    <property type="molecule type" value="Genomic_DNA"/>
</dbReference>
<dbReference type="AlphaFoldDB" id="A0A2M8AD63"/>
<dbReference type="InterPro" id="IPR025669">
    <property type="entry name" value="AAA_dom"/>
</dbReference>
<evidence type="ECO:0000313" key="3">
    <source>
        <dbReference type="Proteomes" id="UP000230611"/>
    </source>
</evidence>
<evidence type="ECO:0000313" key="2">
    <source>
        <dbReference type="EMBL" id="PJB15467.1"/>
    </source>
</evidence>
<dbReference type="Gene3D" id="3.40.50.300">
    <property type="entry name" value="P-loop containing nucleotide triphosphate hydrolases"/>
    <property type="match status" value="1"/>
</dbReference>
<accession>A0A2M8AD63</accession>
<dbReference type="Proteomes" id="UP000230611">
    <property type="component" value="Unassembled WGS sequence"/>
</dbReference>
<organism evidence="2 3">
    <name type="scientific">Candidatus Falkowbacteria bacterium CG_4_9_14_3_um_filter_38_19</name>
    <dbReference type="NCBI Taxonomy" id="1974559"/>
    <lineage>
        <taxon>Bacteria</taxon>
        <taxon>Candidatus Falkowiibacteriota</taxon>
    </lineage>
</organism>
<dbReference type="FunFam" id="3.40.50.300:FF:000285">
    <property type="entry name" value="Sporulation initiation inhibitor Soj"/>
    <property type="match status" value="1"/>
</dbReference>
<feature type="domain" description="AAA" evidence="1">
    <location>
        <begin position="3"/>
        <end position="177"/>
    </location>
</feature>
<dbReference type="PANTHER" id="PTHR13696:SF52">
    <property type="entry name" value="PARA FAMILY PROTEIN CT_582"/>
    <property type="match status" value="1"/>
</dbReference>
<evidence type="ECO:0000259" key="1">
    <source>
        <dbReference type="Pfam" id="PF13614"/>
    </source>
</evidence>
<dbReference type="PIRSF" id="PIRSF009320">
    <property type="entry name" value="Nuc_binding_HP_1000"/>
    <property type="match status" value="1"/>
</dbReference>
<dbReference type="Pfam" id="PF13614">
    <property type="entry name" value="AAA_31"/>
    <property type="match status" value="1"/>
</dbReference>
<proteinExistence type="predicted"/>
<dbReference type="InterPro" id="IPR027417">
    <property type="entry name" value="P-loop_NTPase"/>
</dbReference>
<gene>
    <name evidence="2" type="ORF">CO116_03645</name>
</gene>